<feature type="chain" id="PRO_5027100080" evidence="1">
    <location>
        <begin position="24"/>
        <end position="138"/>
    </location>
</feature>
<evidence type="ECO:0000313" key="3">
    <source>
        <dbReference type="RefSeq" id="XP_030764725.1"/>
    </source>
</evidence>
<evidence type="ECO:0000313" key="2">
    <source>
        <dbReference type="Proteomes" id="UP000504635"/>
    </source>
</evidence>
<dbReference type="Proteomes" id="UP000504635">
    <property type="component" value="Unplaced"/>
</dbReference>
<accession>A0A6J2YPM1</accession>
<dbReference type="SUPFAM" id="SSF47565">
    <property type="entry name" value="Insect pheromone/odorant-binding proteins"/>
    <property type="match status" value="1"/>
</dbReference>
<dbReference type="CDD" id="cd23992">
    <property type="entry name" value="PBP_GOBP"/>
    <property type="match status" value="1"/>
</dbReference>
<dbReference type="KEGG" id="soy:115888972"/>
<reference evidence="3" key="1">
    <citation type="submission" date="2025-08" db="UniProtKB">
        <authorList>
            <consortium name="RefSeq"/>
        </authorList>
    </citation>
    <scope>IDENTIFICATION</scope>
    <source>
        <tissue evidence="3">Gonads</tissue>
    </source>
</reference>
<dbReference type="InterPro" id="IPR036728">
    <property type="entry name" value="PBP_GOBP_sf"/>
</dbReference>
<dbReference type="GeneID" id="115888972"/>
<organism evidence="2 3">
    <name type="scientific">Sitophilus oryzae</name>
    <name type="common">Rice weevil</name>
    <name type="synonym">Curculio oryzae</name>
    <dbReference type="NCBI Taxonomy" id="7048"/>
    <lineage>
        <taxon>Eukaryota</taxon>
        <taxon>Metazoa</taxon>
        <taxon>Ecdysozoa</taxon>
        <taxon>Arthropoda</taxon>
        <taxon>Hexapoda</taxon>
        <taxon>Insecta</taxon>
        <taxon>Pterygota</taxon>
        <taxon>Neoptera</taxon>
        <taxon>Endopterygota</taxon>
        <taxon>Coleoptera</taxon>
        <taxon>Polyphaga</taxon>
        <taxon>Cucujiformia</taxon>
        <taxon>Curculionidae</taxon>
        <taxon>Dryophthorinae</taxon>
        <taxon>Sitophilus</taxon>
    </lineage>
</organism>
<proteinExistence type="predicted"/>
<dbReference type="Pfam" id="PF01395">
    <property type="entry name" value="PBP_GOBP"/>
    <property type="match status" value="1"/>
</dbReference>
<gene>
    <name evidence="3" type="primary">LOC115888972</name>
</gene>
<dbReference type="OrthoDB" id="8194670at2759"/>
<sequence length="138" mass="15395">MVFLKNGILVLAIVGCVMKVVLAGTTDPQRQKIIDFHAECLDAHGLDEEAMIEALDGNPSEDDSFYHHLFCAAKKANVMTENGEVTLDTFHIDMAGVIDSHNMENIHNILRKCLVQKADIMTTLRDAVQCFIKEDHNL</sequence>
<dbReference type="AlphaFoldDB" id="A0A6J2YPM1"/>
<keyword evidence="1" id="KW-0732">Signal</keyword>
<protein>
    <submittedName>
        <fullName evidence="3">Uncharacterized protein LOC115888972</fullName>
    </submittedName>
</protein>
<feature type="signal peptide" evidence="1">
    <location>
        <begin position="1"/>
        <end position="23"/>
    </location>
</feature>
<keyword evidence="2" id="KW-1185">Reference proteome</keyword>
<dbReference type="InterPro" id="IPR006170">
    <property type="entry name" value="PBP/GOBP"/>
</dbReference>
<dbReference type="Gene3D" id="1.10.238.20">
    <property type="entry name" value="Pheromone/general odorant binding protein domain"/>
    <property type="match status" value="1"/>
</dbReference>
<dbReference type="PROSITE" id="PS51257">
    <property type="entry name" value="PROKAR_LIPOPROTEIN"/>
    <property type="match status" value="1"/>
</dbReference>
<dbReference type="GO" id="GO:0005549">
    <property type="term" value="F:odorant binding"/>
    <property type="evidence" value="ECO:0007669"/>
    <property type="project" value="InterPro"/>
</dbReference>
<dbReference type="InParanoid" id="A0A6J2YPM1"/>
<dbReference type="RefSeq" id="XP_030764725.1">
    <property type="nucleotide sequence ID" value="XM_030908865.1"/>
</dbReference>
<evidence type="ECO:0000256" key="1">
    <source>
        <dbReference type="SAM" id="SignalP"/>
    </source>
</evidence>
<name>A0A6J2YPM1_SITOR</name>